<evidence type="ECO:0000313" key="2">
    <source>
        <dbReference type="EMBL" id="CAD9170758.1"/>
    </source>
</evidence>
<evidence type="ECO:0000256" key="1">
    <source>
        <dbReference type="SAM" id="Phobius"/>
    </source>
</evidence>
<keyword evidence="1" id="KW-1133">Transmembrane helix</keyword>
<feature type="transmembrane region" description="Helical" evidence="1">
    <location>
        <begin position="322"/>
        <end position="341"/>
    </location>
</feature>
<dbReference type="InterPro" id="IPR011701">
    <property type="entry name" value="MFS"/>
</dbReference>
<reference evidence="2" key="1">
    <citation type="submission" date="2021-01" db="EMBL/GenBank/DDBJ databases">
        <authorList>
            <person name="Corre E."/>
            <person name="Pelletier E."/>
            <person name="Niang G."/>
            <person name="Scheremetjew M."/>
            <person name="Finn R."/>
            <person name="Kale V."/>
            <person name="Holt S."/>
            <person name="Cochrane G."/>
            <person name="Meng A."/>
            <person name="Brown T."/>
            <person name="Cohen L."/>
        </authorList>
    </citation>
    <scope>NUCLEOTIDE SEQUENCE</scope>
    <source>
        <strain evidence="2">OF101</strain>
    </source>
</reference>
<dbReference type="EMBL" id="HBGE01079549">
    <property type="protein sequence ID" value="CAD9170758.1"/>
    <property type="molecule type" value="Transcribed_RNA"/>
</dbReference>
<organism evidence="2">
    <name type="scientific">Alexandrium catenella</name>
    <name type="common">Red tide dinoflagellate</name>
    <name type="synonym">Gonyaulax catenella</name>
    <dbReference type="NCBI Taxonomy" id="2925"/>
    <lineage>
        <taxon>Eukaryota</taxon>
        <taxon>Sar</taxon>
        <taxon>Alveolata</taxon>
        <taxon>Dinophyceae</taxon>
        <taxon>Gonyaulacales</taxon>
        <taxon>Pyrocystaceae</taxon>
        <taxon>Alexandrium</taxon>
    </lineage>
</organism>
<proteinExistence type="predicted"/>
<feature type="transmembrane region" description="Helical" evidence="1">
    <location>
        <begin position="410"/>
        <end position="432"/>
    </location>
</feature>
<feature type="transmembrane region" description="Helical" evidence="1">
    <location>
        <begin position="353"/>
        <end position="375"/>
    </location>
</feature>
<feature type="transmembrane region" description="Helical" evidence="1">
    <location>
        <begin position="444"/>
        <end position="463"/>
    </location>
</feature>
<dbReference type="GO" id="GO:0022857">
    <property type="term" value="F:transmembrane transporter activity"/>
    <property type="evidence" value="ECO:0007669"/>
    <property type="project" value="InterPro"/>
</dbReference>
<dbReference type="Pfam" id="PF07690">
    <property type="entry name" value="MFS_1"/>
    <property type="match status" value="1"/>
</dbReference>
<name>A0A7S1WIW4_ALECA</name>
<keyword evidence="1" id="KW-0812">Transmembrane</keyword>
<gene>
    <name evidence="2" type="ORF">ACAT0790_LOCUS47527</name>
</gene>
<feature type="transmembrane region" description="Helical" evidence="1">
    <location>
        <begin position="226"/>
        <end position="246"/>
    </location>
</feature>
<feature type="transmembrane region" description="Helical" evidence="1">
    <location>
        <begin position="134"/>
        <end position="152"/>
    </location>
</feature>
<dbReference type="InterPro" id="IPR036259">
    <property type="entry name" value="MFS_trans_sf"/>
</dbReference>
<dbReference type="Gene3D" id="1.20.1250.20">
    <property type="entry name" value="MFS general substrate transporter like domains"/>
    <property type="match status" value="1"/>
</dbReference>
<dbReference type="SUPFAM" id="SSF103473">
    <property type="entry name" value="MFS general substrate transporter"/>
    <property type="match status" value="1"/>
</dbReference>
<protein>
    <recommendedName>
        <fullName evidence="3">Major facilitator superfamily (MFS) profile domain-containing protein</fullName>
    </recommendedName>
</protein>
<keyword evidence="1" id="KW-0472">Membrane</keyword>
<feature type="transmembrane region" description="Helical" evidence="1">
    <location>
        <begin position="198"/>
        <end position="220"/>
    </location>
</feature>
<sequence length="473" mass="51074">MPRMPSMERLACYPTGRGAATKRPPGLARAFRLTPAQSKVMCKVVGETEQEKQEKQEKRKQAVMKALFYNTLQAVIQHVMILQSEQHLFIKSCGGDITKATKVLSITTALVGALGLQFNQIGGRLSDAYGRRTMFMMGPLVNFVAGLCVFKMPGNTLVLAAARVLKLMATTFSGTVMGGAAAGDVLNGTELAVAGSKVGSIVGVAVVVAPFLESLLLWLSRGRHRVTYLGLSAMAAVQFATAYCLMPETVTKPAPFDLKKTLQALNPFDSLRVFASKSRMLKRLVVIWMLQMVLEGKNLSDFSQTWMREHLGWSSQRIRNQVALYGAMTTLAGLYCTPYILGKTRVSSFTTIANAGMAIGLLPSLFSTNGIWQFLSMFPQLIGVNGSSASALGPVMKRCADEAGFTQGQYAAYMANLRAIPAVLSPLFIGALHNFVQRKGGHVGVVYPALGFLGAVVPTALLWTTVDRTELDG</sequence>
<accession>A0A7S1WIW4</accession>
<evidence type="ECO:0008006" key="3">
    <source>
        <dbReference type="Google" id="ProtNLM"/>
    </source>
</evidence>
<dbReference type="AlphaFoldDB" id="A0A7S1WIW4"/>